<sequence>MPSKYAEEAQYGESRRRAQVQKTQPRKYVDADGNKYLVRKVIREEVYEPVREQPRSRKTNQPASQRDVRYQPQYEARQGSHQEERYRSRSHPSHGSARTPHPQGSAVPVKSGRQPRSNEAGTGRQYNVDAQSQPQRRQTAPGPLQEDPRRAAERARRQAERARREAKKAKYLKWLLFFVS</sequence>
<feature type="compositionally biased region" description="Polar residues" evidence="1">
    <location>
        <begin position="114"/>
        <end position="138"/>
    </location>
</feature>
<feature type="compositionally biased region" description="Basic and acidic residues" evidence="1">
    <location>
        <begin position="41"/>
        <end position="55"/>
    </location>
</feature>
<reference evidence="2 3" key="1">
    <citation type="submission" date="2015-01" db="EMBL/GenBank/DDBJ databases">
        <title>The Genome Sequence of Capronia semiimmersa CBS27337.</title>
        <authorList>
            <consortium name="The Broad Institute Genomics Platform"/>
            <person name="Cuomo C."/>
            <person name="de Hoog S."/>
            <person name="Gorbushina A."/>
            <person name="Stielow B."/>
            <person name="Teixiera M."/>
            <person name="Abouelleil A."/>
            <person name="Chapman S.B."/>
            <person name="Priest M."/>
            <person name="Young S.K."/>
            <person name="Wortman J."/>
            <person name="Nusbaum C."/>
            <person name="Birren B."/>
        </authorList>
    </citation>
    <scope>NUCLEOTIDE SEQUENCE [LARGE SCALE GENOMIC DNA]</scope>
    <source>
        <strain evidence="2 3">CBS 27337</strain>
    </source>
</reference>
<keyword evidence="3" id="KW-1185">Reference proteome</keyword>
<feature type="compositionally biased region" description="Basic and acidic residues" evidence="1">
    <location>
        <begin position="78"/>
        <end position="87"/>
    </location>
</feature>
<dbReference type="HOGENOM" id="CLU_1496008_0_0_1"/>
<dbReference type="EMBL" id="KN846959">
    <property type="protein sequence ID" value="KIW66647.1"/>
    <property type="molecule type" value="Genomic_DNA"/>
</dbReference>
<evidence type="ECO:0000256" key="1">
    <source>
        <dbReference type="SAM" id="MobiDB-lite"/>
    </source>
</evidence>
<proteinExistence type="predicted"/>
<name>A0A0D2DX12_9EURO</name>
<feature type="compositionally biased region" description="Basic and acidic residues" evidence="1">
    <location>
        <begin position="146"/>
        <end position="163"/>
    </location>
</feature>
<evidence type="ECO:0000313" key="3">
    <source>
        <dbReference type="Proteomes" id="UP000054266"/>
    </source>
</evidence>
<gene>
    <name evidence="2" type="ORF">PV04_05958</name>
</gene>
<organism evidence="2 3">
    <name type="scientific">Phialophora macrospora</name>
    <dbReference type="NCBI Taxonomy" id="1851006"/>
    <lineage>
        <taxon>Eukaryota</taxon>
        <taxon>Fungi</taxon>
        <taxon>Dikarya</taxon>
        <taxon>Ascomycota</taxon>
        <taxon>Pezizomycotina</taxon>
        <taxon>Eurotiomycetes</taxon>
        <taxon>Chaetothyriomycetidae</taxon>
        <taxon>Chaetothyriales</taxon>
        <taxon>Herpotrichiellaceae</taxon>
        <taxon>Phialophora</taxon>
    </lineage>
</organism>
<dbReference type="AlphaFoldDB" id="A0A0D2DX12"/>
<accession>A0A0D2DX12</accession>
<feature type="region of interest" description="Disordered" evidence="1">
    <location>
        <begin position="1"/>
        <end position="166"/>
    </location>
</feature>
<protein>
    <submittedName>
        <fullName evidence="2">Uncharacterized protein</fullName>
    </submittedName>
</protein>
<dbReference type="Proteomes" id="UP000054266">
    <property type="component" value="Unassembled WGS sequence"/>
</dbReference>
<evidence type="ECO:0000313" key="2">
    <source>
        <dbReference type="EMBL" id="KIW66647.1"/>
    </source>
</evidence>